<evidence type="ECO:0000256" key="1">
    <source>
        <dbReference type="ARBA" id="ARBA00022553"/>
    </source>
</evidence>
<dbReference type="PANTHER" id="PTHR44591:SF21">
    <property type="entry name" value="TWO-COMPONENT RESPONSE REGULATOR"/>
    <property type="match status" value="1"/>
</dbReference>
<dbReference type="GO" id="GO:0000160">
    <property type="term" value="P:phosphorelay signal transduction system"/>
    <property type="evidence" value="ECO:0007669"/>
    <property type="project" value="InterPro"/>
</dbReference>
<feature type="modified residue" description="4-aspartylphosphate" evidence="2">
    <location>
        <position position="57"/>
    </location>
</feature>
<name>A0A7X9X0Q1_9SPHN</name>
<comment type="caution">
    <text evidence="4">The sequence shown here is derived from an EMBL/GenBank/DDBJ whole genome shotgun (WGS) entry which is preliminary data.</text>
</comment>
<dbReference type="Gene3D" id="3.40.50.2300">
    <property type="match status" value="1"/>
</dbReference>
<dbReference type="Pfam" id="PF00072">
    <property type="entry name" value="Response_reg"/>
    <property type="match status" value="1"/>
</dbReference>
<dbReference type="InterPro" id="IPR001789">
    <property type="entry name" value="Sig_transdc_resp-reg_receiver"/>
</dbReference>
<dbReference type="PANTHER" id="PTHR44591">
    <property type="entry name" value="STRESS RESPONSE REGULATOR PROTEIN 1"/>
    <property type="match status" value="1"/>
</dbReference>
<gene>
    <name evidence="4" type="ORF">HHL08_24835</name>
</gene>
<dbReference type="InterPro" id="IPR011006">
    <property type="entry name" value="CheY-like_superfamily"/>
</dbReference>
<reference evidence="4 5" key="1">
    <citation type="submission" date="2020-04" db="EMBL/GenBank/DDBJ databases">
        <title>Sphingobium sp. AR-3-1 isolated from Arctic soil.</title>
        <authorList>
            <person name="Dahal R.H."/>
            <person name="Chaudhary D.K."/>
        </authorList>
    </citation>
    <scope>NUCLEOTIDE SEQUENCE [LARGE SCALE GENOMIC DNA]</scope>
    <source>
        <strain evidence="4 5">AR-3-1</strain>
    </source>
</reference>
<dbReference type="InterPro" id="IPR050595">
    <property type="entry name" value="Bact_response_regulator"/>
</dbReference>
<dbReference type="Proteomes" id="UP000519023">
    <property type="component" value="Unassembled WGS sequence"/>
</dbReference>
<sequence length="132" mass="13957">MEDAVTLLLVEDEPLLQNIMVAGLEDAGFRVVTAADGATASKSFHANADEIAALITDVRLGAGLDGWEVARRARQMRPELPVVYMTGDSAADWAAKGVPKSVLLQKPFAIQQAVIAVATLLNEASSTITHNS</sequence>
<dbReference type="SUPFAM" id="SSF52172">
    <property type="entry name" value="CheY-like"/>
    <property type="match status" value="1"/>
</dbReference>
<dbReference type="EMBL" id="JABBFV010000054">
    <property type="protein sequence ID" value="NML13295.1"/>
    <property type="molecule type" value="Genomic_DNA"/>
</dbReference>
<accession>A0A7X9X0Q1</accession>
<proteinExistence type="predicted"/>
<keyword evidence="1 2" id="KW-0597">Phosphoprotein</keyword>
<evidence type="ECO:0000256" key="2">
    <source>
        <dbReference type="PROSITE-ProRule" id="PRU00169"/>
    </source>
</evidence>
<dbReference type="SMART" id="SM00448">
    <property type="entry name" value="REC"/>
    <property type="match status" value="1"/>
</dbReference>
<evidence type="ECO:0000259" key="3">
    <source>
        <dbReference type="PROSITE" id="PS50110"/>
    </source>
</evidence>
<evidence type="ECO:0000313" key="4">
    <source>
        <dbReference type="EMBL" id="NML13295.1"/>
    </source>
</evidence>
<keyword evidence="5" id="KW-1185">Reference proteome</keyword>
<feature type="domain" description="Response regulatory" evidence="3">
    <location>
        <begin position="6"/>
        <end position="121"/>
    </location>
</feature>
<evidence type="ECO:0000313" key="5">
    <source>
        <dbReference type="Proteomes" id="UP000519023"/>
    </source>
</evidence>
<dbReference type="PROSITE" id="PS50110">
    <property type="entry name" value="RESPONSE_REGULATORY"/>
    <property type="match status" value="1"/>
</dbReference>
<dbReference type="AlphaFoldDB" id="A0A7X9X0Q1"/>
<organism evidence="4 5">
    <name type="scientific">Sphingobium psychrophilum</name>
    <dbReference type="NCBI Taxonomy" id="2728834"/>
    <lineage>
        <taxon>Bacteria</taxon>
        <taxon>Pseudomonadati</taxon>
        <taxon>Pseudomonadota</taxon>
        <taxon>Alphaproteobacteria</taxon>
        <taxon>Sphingomonadales</taxon>
        <taxon>Sphingomonadaceae</taxon>
        <taxon>Sphingobium</taxon>
    </lineage>
</organism>
<protein>
    <submittedName>
        <fullName evidence="4">Response regulator</fullName>
    </submittedName>
</protein>
<dbReference type="RefSeq" id="WP_169575545.1">
    <property type="nucleotide sequence ID" value="NZ_JABBFV010000054.1"/>
</dbReference>